<dbReference type="InterPro" id="IPR027417">
    <property type="entry name" value="P-loop_NTPase"/>
</dbReference>
<evidence type="ECO:0000313" key="2">
    <source>
        <dbReference type="EMBL" id="MBP1467448.1"/>
    </source>
</evidence>
<comment type="caution">
    <text evidence="2">The sequence shown here is derived from an EMBL/GenBank/DDBJ whole genome shotgun (WGS) entry which is preliminary data.</text>
</comment>
<protein>
    <recommendedName>
        <fullName evidence="1">Predicted pPIWI-associating nuclease domain-containing protein</fullName>
    </recommendedName>
</protein>
<proteinExistence type="predicted"/>
<accession>A0ABS4DDD0</accession>
<dbReference type="Proteomes" id="UP001193081">
    <property type="component" value="Unassembled WGS sequence"/>
</dbReference>
<evidence type="ECO:0000259" key="1">
    <source>
        <dbReference type="Pfam" id="PF18165"/>
    </source>
</evidence>
<keyword evidence="3" id="KW-1185">Reference proteome</keyword>
<sequence length="513" mass="58686">MSNPYSWNSVNPTLFYGQDRIDLLIDMIDGLTGSPRSSFGVTGSRRIGKTTLLRRLEQDLSSGHEQWKSGGVITIPIYIDGLVLPRPLSPGYLWYFILSEITLKLRSNNTCASCELDFAGFKQYLQPVLSELSERPRVIVLFDEVEPIMIHDWSGGFFAQWRAMLSNSPGMSEFFTAVFAGAREMTELQRDVGSPLKDILEWRVLRTFDFEDSCLMMQDPMGITWSDEFLQFAYQQTGGHPMLLQYAMQKVISQTKDPDKAVSVLNQAIQKFSINRSWHFEEWFNRYCTPTARRIYSMMPEDGTAIPLRDIVREFGVSEANAATEILQHVGIVVSEDDGMLFRYSGEMFRNWFRKYGSVEDTIEHDHAVYLRLARVQSEHDLAEKYLTAWKTCQASLPNYSGAVSEIRDTFTLVLQALAPDEQVKGATDFKPEPGQTRPTRRQKVRYLARERYNKITAAEIENDTNLFEVLLSELAVNAYNAASALTHTSATRESAFEILKRWDTILKRLLPE</sequence>
<evidence type="ECO:0000313" key="3">
    <source>
        <dbReference type="Proteomes" id="UP001193081"/>
    </source>
</evidence>
<dbReference type="EMBL" id="SIJK02000034">
    <property type="protein sequence ID" value="MBP1467448.1"/>
    <property type="molecule type" value="Genomic_DNA"/>
</dbReference>
<organism evidence="2 3">
    <name type="scientific">Candidatus Chloroploca mongolica</name>
    <dbReference type="NCBI Taxonomy" id="2528176"/>
    <lineage>
        <taxon>Bacteria</taxon>
        <taxon>Bacillati</taxon>
        <taxon>Chloroflexota</taxon>
        <taxon>Chloroflexia</taxon>
        <taxon>Chloroflexales</taxon>
        <taxon>Chloroflexineae</taxon>
        <taxon>Oscillochloridaceae</taxon>
        <taxon>Candidatus Chloroploca</taxon>
    </lineage>
</organism>
<feature type="domain" description="Predicted pPIWI-associating nuclease" evidence="1">
    <location>
        <begin position="404"/>
        <end position="507"/>
    </location>
</feature>
<dbReference type="Pfam" id="PF18165">
    <property type="entry name" value="pP_pnuc_1"/>
    <property type="match status" value="1"/>
</dbReference>
<dbReference type="RefSeq" id="WP_135479646.1">
    <property type="nucleotide sequence ID" value="NZ_SIJK02000034.1"/>
</dbReference>
<dbReference type="SUPFAM" id="SSF52540">
    <property type="entry name" value="P-loop containing nucleoside triphosphate hydrolases"/>
    <property type="match status" value="1"/>
</dbReference>
<name>A0ABS4DDD0_9CHLR</name>
<reference evidence="2 3" key="1">
    <citation type="submission" date="2021-03" db="EMBL/GenBank/DDBJ databases">
        <authorList>
            <person name="Grouzdev D.S."/>
        </authorList>
    </citation>
    <scope>NUCLEOTIDE SEQUENCE [LARGE SCALE GENOMIC DNA]</scope>
    <source>
        <strain evidence="2 3">M50-1</strain>
    </source>
</reference>
<gene>
    <name evidence="2" type="ORF">EYB53_017170</name>
</gene>
<dbReference type="Gene3D" id="3.40.50.300">
    <property type="entry name" value="P-loop containing nucleotide triphosphate hydrolases"/>
    <property type="match status" value="1"/>
</dbReference>
<dbReference type="InterPro" id="IPR040556">
    <property type="entry name" value="pP_pnuc_1"/>
</dbReference>